<proteinExistence type="predicted"/>
<keyword evidence="2" id="KW-1185">Reference proteome</keyword>
<protein>
    <submittedName>
        <fullName evidence="1">Uncharacterized protein</fullName>
    </submittedName>
</protein>
<evidence type="ECO:0000313" key="1">
    <source>
        <dbReference type="EMBL" id="TDZ49712.1"/>
    </source>
</evidence>
<gene>
    <name evidence="1" type="ORF">CTRI78_v007906</name>
</gene>
<dbReference type="EMBL" id="RYZW01000090">
    <property type="protein sequence ID" value="TDZ49712.1"/>
    <property type="molecule type" value="Genomic_DNA"/>
</dbReference>
<dbReference type="STRING" id="5466.A0A4R8R0U9"/>
<sequence length="107" mass="11509">MATAFFLARRAEAETKNYCANLDNKVADYANCDGKQAANTFFMFSSADPNMAIGTAVDPTSVKLFDSSDPVERQNILLPLEVESHGFGRRQDCGNNDRAGGRVAAAA</sequence>
<reference evidence="1 2" key="1">
    <citation type="submission" date="2018-12" db="EMBL/GenBank/DDBJ databases">
        <title>Genome sequence and assembly of Colletotrichum trifolii.</title>
        <authorList>
            <person name="Gan P."/>
            <person name="Shirasu K."/>
        </authorList>
    </citation>
    <scope>NUCLEOTIDE SEQUENCE [LARGE SCALE GENOMIC DNA]</scope>
    <source>
        <strain evidence="1 2">543-2</strain>
    </source>
</reference>
<evidence type="ECO:0000313" key="2">
    <source>
        <dbReference type="Proteomes" id="UP000295703"/>
    </source>
</evidence>
<dbReference type="Proteomes" id="UP000295703">
    <property type="component" value="Unassembled WGS sequence"/>
</dbReference>
<dbReference type="AlphaFoldDB" id="A0A4R8R0U9"/>
<name>A0A4R8R0U9_COLTR</name>
<organism evidence="1 2">
    <name type="scientific">Colletotrichum trifolii</name>
    <dbReference type="NCBI Taxonomy" id="5466"/>
    <lineage>
        <taxon>Eukaryota</taxon>
        <taxon>Fungi</taxon>
        <taxon>Dikarya</taxon>
        <taxon>Ascomycota</taxon>
        <taxon>Pezizomycotina</taxon>
        <taxon>Sordariomycetes</taxon>
        <taxon>Hypocreomycetidae</taxon>
        <taxon>Glomerellales</taxon>
        <taxon>Glomerellaceae</taxon>
        <taxon>Colletotrichum</taxon>
        <taxon>Colletotrichum orbiculare species complex</taxon>
    </lineage>
</organism>
<comment type="caution">
    <text evidence="1">The sequence shown here is derived from an EMBL/GenBank/DDBJ whole genome shotgun (WGS) entry which is preliminary data.</text>
</comment>
<accession>A0A4R8R0U9</accession>